<keyword evidence="4" id="KW-0378">Hydrolase</keyword>
<dbReference type="PANTHER" id="PTHR21666:SF288">
    <property type="entry name" value="CELL DIVISION PROTEIN YTFB"/>
    <property type="match status" value="1"/>
</dbReference>
<comment type="cofactor">
    <cofactor evidence="1">
        <name>Zn(2+)</name>
        <dbReference type="ChEBI" id="CHEBI:29105"/>
    </cofactor>
</comment>
<evidence type="ECO:0000256" key="1">
    <source>
        <dbReference type="ARBA" id="ARBA00001947"/>
    </source>
</evidence>
<keyword evidence="6" id="KW-0482">Metalloprotease</keyword>
<keyword evidence="3" id="KW-0479">Metal-binding</keyword>
<evidence type="ECO:0000313" key="10">
    <source>
        <dbReference type="EMBL" id="OKL44692.1"/>
    </source>
</evidence>
<evidence type="ECO:0000256" key="8">
    <source>
        <dbReference type="SAM" id="MobiDB-lite"/>
    </source>
</evidence>
<dbReference type="AlphaFoldDB" id="A0A1U7JJ28"/>
<feature type="domain" description="M23ase beta-sheet core" evidence="9">
    <location>
        <begin position="312"/>
        <end position="414"/>
    </location>
</feature>
<dbReference type="Proteomes" id="UP000185783">
    <property type="component" value="Unassembled WGS sequence"/>
</dbReference>
<dbReference type="InterPro" id="IPR011055">
    <property type="entry name" value="Dup_hybrid_motif"/>
</dbReference>
<dbReference type="GO" id="GO:0006508">
    <property type="term" value="P:proteolysis"/>
    <property type="evidence" value="ECO:0007669"/>
    <property type="project" value="UniProtKB-KW"/>
</dbReference>
<dbReference type="InterPro" id="IPR050570">
    <property type="entry name" value="Cell_wall_metabolism_enzyme"/>
</dbReference>
<feature type="region of interest" description="Disordered" evidence="8">
    <location>
        <begin position="1"/>
        <end position="32"/>
    </location>
</feature>
<feature type="compositionally biased region" description="Basic and acidic residues" evidence="8">
    <location>
        <begin position="21"/>
        <end position="32"/>
    </location>
</feature>
<name>A0A1U7JJ28_9HYPH</name>
<evidence type="ECO:0000256" key="3">
    <source>
        <dbReference type="ARBA" id="ARBA00022723"/>
    </source>
</evidence>
<dbReference type="GO" id="GO:0046872">
    <property type="term" value="F:metal ion binding"/>
    <property type="evidence" value="ECO:0007669"/>
    <property type="project" value="UniProtKB-KW"/>
</dbReference>
<keyword evidence="7" id="KW-0175">Coiled coil</keyword>
<comment type="caution">
    <text evidence="10">The sequence shown here is derived from an EMBL/GenBank/DDBJ whole genome shotgun (WGS) entry which is preliminary data.</text>
</comment>
<accession>A0A1U7JJ28</accession>
<keyword evidence="5" id="KW-0862">Zinc</keyword>
<organism evidence="10 11">
    <name type="scientific">Pseudovibrio exalbescens</name>
    <dbReference type="NCBI Taxonomy" id="197461"/>
    <lineage>
        <taxon>Bacteria</taxon>
        <taxon>Pseudomonadati</taxon>
        <taxon>Pseudomonadota</taxon>
        <taxon>Alphaproteobacteria</taxon>
        <taxon>Hyphomicrobiales</taxon>
        <taxon>Stappiaceae</taxon>
        <taxon>Pseudovibrio</taxon>
    </lineage>
</organism>
<dbReference type="InterPro" id="IPR016047">
    <property type="entry name" value="M23ase_b-sheet_dom"/>
</dbReference>
<evidence type="ECO:0000256" key="2">
    <source>
        <dbReference type="ARBA" id="ARBA00022670"/>
    </source>
</evidence>
<dbReference type="STRING" id="197461.A3843_08050"/>
<dbReference type="EMBL" id="LVVZ01000014">
    <property type="protein sequence ID" value="OKL44692.1"/>
    <property type="molecule type" value="Genomic_DNA"/>
</dbReference>
<proteinExistence type="predicted"/>
<dbReference type="Gene3D" id="2.70.70.10">
    <property type="entry name" value="Glucose Permease (Domain IIA)"/>
    <property type="match status" value="1"/>
</dbReference>
<keyword evidence="11" id="KW-1185">Reference proteome</keyword>
<feature type="coiled-coil region" evidence="7">
    <location>
        <begin position="36"/>
        <end position="98"/>
    </location>
</feature>
<evidence type="ECO:0000259" key="9">
    <source>
        <dbReference type="Pfam" id="PF01551"/>
    </source>
</evidence>
<dbReference type="SUPFAM" id="SSF51261">
    <property type="entry name" value="Duplicated hybrid motif"/>
    <property type="match status" value="1"/>
</dbReference>
<evidence type="ECO:0000256" key="6">
    <source>
        <dbReference type="ARBA" id="ARBA00023049"/>
    </source>
</evidence>
<dbReference type="GO" id="GO:0004222">
    <property type="term" value="F:metalloendopeptidase activity"/>
    <property type="evidence" value="ECO:0007669"/>
    <property type="project" value="TreeGrafter"/>
</dbReference>
<gene>
    <name evidence="10" type="ORF">A3843_08050</name>
</gene>
<keyword evidence="2" id="KW-0645">Protease</keyword>
<dbReference type="PANTHER" id="PTHR21666">
    <property type="entry name" value="PEPTIDASE-RELATED"/>
    <property type="match status" value="1"/>
</dbReference>
<protein>
    <recommendedName>
        <fullName evidence="9">M23ase beta-sheet core domain-containing protein</fullName>
    </recommendedName>
</protein>
<dbReference type="CDD" id="cd12797">
    <property type="entry name" value="M23_peptidase"/>
    <property type="match status" value="1"/>
</dbReference>
<reference evidence="10 11" key="1">
    <citation type="submission" date="2016-03" db="EMBL/GenBank/DDBJ databases">
        <title>Genome sequence of Nesiotobacter sp. nov., a moderately halophilic alphaproteobacterium isolated from the Yellow Sea, China.</title>
        <authorList>
            <person name="Zhang G."/>
            <person name="Zhang R."/>
        </authorList>
    </citation>
    <scope>NUCLEOTIDE SEQUENCE [LARGE SCALE GENOMIC DNA]</scope>
    <source>
        <strain evidence="10 11">WB1-6</strain>
    </source>
</reference>
<sequence>MTGTVSRSHAAEEAEAAPVSAEEKTEERRLKRESELRDVTRDISISEEKLEQINRTIRTIDRDRKGLNEELIRTGSRMQQLEAQMNATERRLARHQQNEDTVRASLQERRGTLAEVLVALQRIGHRPPPAMAVRPQDALAAVRSAILLNAVMPDVRIEAEALASDLAELTRLRASIETEYERLRAGATKLAEEQHRLELLLAEKQKKREKSEQMLAQERERAEELAAKATSLKQLLADLENEVGSAREAAAAARASDEAHASGRYGYADPFADPGRLSPQIPFADAKGFLPRPVSGTLLQDYGVADGFGNKTNGQSYVTRANAQITSPADGWVAYAGEFRSYGQLVILNAGNGYHILLAGMDQINVELGQFVLAGEPVARMGDTRVASVANLNFGSEQPVLYVEFRKDGTAVDPKPWWSNAENEKVRG</sequence>
<dbReference type="Pfam" id="PF01551">
    <property type="entry name" value="Peptidase_M23"/>
    <property type="match status" value="1"/>
</dbReference>
<evidence type="ECO:0000256" key="4">
    <source>
        <dbReference type="ARBA" id="ARBA00022801"/>
    </source>
</evidence>
<evidence type="ECO:0000256" key="7">
    <source>
        <dbReference type="SAM" id="Coils"/>
    </source>
</evidence>
<feature type="coiled-coil region" evidence="7">
    <location>
        <begin position="159"/>
        <end position="256"/>
    </location>
</feature>
<evidence type="ECO:0000256" key="5">
    <source>
        <dbReference type="ARBA" id="ARBA00022833"/>
    </source>
</evidence>
<evidence type="ECO:0000313" key="11">
    <source>
        <dbReference type="Proteomes" id="UP000185783"/>
    </source>
</evidence>